<keyword evidence="7 8" id="KW-0472">Membrane</keyword>
<dbReference type="Pfam" id="PF03824">
    <property type="entry name" value="NicO"/>
    <property type="match status" value="1"/>
</dbReference>
<evidence type="ECO:0000256" key="4">
    <source>
        <dbReference type="ARBA" id="ARBA00022596"/>
    </source>
</evidence>
<dbReference type="GO" id="GO:0005886">
    <property type="term" value="C:plasma membrane"/>
    <property type="evidence" value="ECO:0007669"/>
    <property type="project" value="UniProtKB-SubCell"/>
</dbReference>
<feature type="transmembrane region" description="Helical" evidence="8">
    <location>
        <begin position="321"/>
        <end position="345"/>
    </location>
</feature>
<feature type="transmembrane region" description="Helical" evidence="8">
    <location>
        <begin position="90"/>
        <end position="119"/>
    </location>
</feature>
<feature type="transmembrane region" description="Helical" evidence="8">
    <location>
        <begin position="275"/>
        <end position="301"/>
    </location>
</feature>
<keyword evidence="5 8" id="KW-0812">Transmembrane</keyword>
<feature type="transmembrane region" description="Helical" evidence="8">
    <location>
        <begin position="131"/>
        <end position="153"/>
    </location>
</feature>
<comment type="similarity">
    <text evidence="2 8">Belongs to the NiCoT transporter (TC 2.A.52) family.</text>
</comment>
<evidence type="ECO:0000256" key="2">
    <source>
        <dbReference type="ARBA" id="ARBA00010892"/>
    </source>
</evidence>
<dbReference type="RefSeq" id="WP_369611048.1">
    <property type="nucleotide sequence ID" value="NZ_AP031322.1"/>
</dbReference>
<dbReference type="GeneID" id="92353731"/>
<accession>A0AAT9GPZ1</accession>
<proteinExistence type="inferred from homology"/>
<name>A0AAT9GPZ1_9CREN</name>
<gene>
    <name evidence="9" type="ORF">SJAV_07990</name>
</gene>
<keyword evidence="4" id="KW-0533">Nickel</keyword>
<feature type="transmembrane region" description="Helical" evidence="8">
    <location>
        <begin position="201"/>
        <end position="227"/>
    </location>
</feature>
<evidence type="ECO:0000256" key="8">
    <source>
        <dbReference type="RuleBase" id="RU362101"/>
    </source>
</evidence>
<evidence type="ECO:0000313" key="9">
    <source>
        <dbReference type="EMBL" id="BFH72855.1"/>
    </source>
</evidence>
<dbReference type="KEGG" id="sjv:SJAV_07990"/>
<organism evidence="9">
    <name type="scientific">Sulfurisphaera javensis</name>
    <dbReference type="NCBI Taxonomy" id="2049879"/>
    <lineage>
        <taxon>Archaea</taxon>
        <taxon>Thermoproteota</taxon>
        <taxon>Thermoprotei</taxon>
        <taxon>Sulfolobales</taxon>
        <taxon>Sulfolobaceae</taxon>
        <taxon>Sulfurisphaera</taxon>
    </lineage>
</organism>
<evidence type="ECO:0000256" key="6">
    <source>
        <dbReference type="ARBA" id="ARBA00022989"/>
    </source>
</evidence>
<dbReference type="AlphaFoldDB" id="A0AAT9GPZ1"/>
<keyword evidence="3 8" id="KW-0813">Transport</keyword>
<comment type="subcellular location">
    <subcellularLocation>
        <location evidence="8">Cell membrane</location>
        <topology evidence="8">Multi-pass membrane protein</topology>
    </subcellularLocation>
    <subcellularLocation>
        <location evidence="1">Endomembrane system</location>
        <topology evidence="1">Multi-pass membrane protein</topology>
    </subcellularLocation>
</comment>
<dbReference type="InterPro" id="IPR004688">
    <property type="entry name" value="Ni/Co_transpt"/>
</dbReference>
<sequence>MSKNSFTKKTLMGLFFILNIILTIIFFSFLFSLPRENLNIQTDSGVLTGTFITLGILAYTFGLRHAVDADHLAAIDNVTRKMLQEGKNPLFVGTFFSLGHSTVVILLSLMLIVATRYVVSNLANIENLGSIIGTIVSGFFLYIIALLNTLVLLELYKIYKAVKEEKNINEEKLNELLMKRGFMNRFFGRLFKIVTSEWQMYIIGFLFGLGFDTATEVAILAISATVAGAFSSIPVTTILVLPGLFALGMSLIDTLDGLFMRSAYGWAFKNALGKLWYNLTMTFISIFIAYGIGTIELLGLLVSEFNLHGPLWDQINALNNIYWESIGYFVIGTFAVTWVLSAIIYKLRIMRNNKI</sequence>
<reference evidence="9" key="1">
    <citation type="submission" date="2024-03" db="EMBL/GenBank/DDBJ databases">
        <title>Complete genome sequence of Sulfurisphaera javensis strain KD-1.</title>
        <authorList>
            <person name="Sakai H."/>
            <person name="Nur N."/>
            <person name="Suwanto A."/>
            <person name="Kurosawa N."/>
        </authorList>
    </citation>
    <scope>NUCLEOTIDE SEQUENCE</scope>
    <source>
        <strain evidence="9">KD-1</strain>
    </source>
</reference>
<evidence type="ECO:0000256" key="3">
    <source>
        <dbReference type="ARBA" id="ARBA00022448"/>
    </source>
</evidence>
<evidence type="ECO:0000256" key="1">
    <source>
        <dbReference type="ARBA" id="ARBA00004127"/>
    </source>
</evidence>
<dbReference type="PANTHER" id="PTHR31611:SF0">
    <property type="entry name" value="HIGH-AFFINITY NICKEL TRANSPORT PROTEIN NIC1"/>
    <property type="match status" value="1"/>
</dbReference>
<feature type="transmembrane region" description="Helical" evidence="8">
    <location>
        <begin position="12"/>
        <end position="33"/>
    </location>
</feature>
<feature type="transmembrane region" description="Helical" evidence="8">
    <location>
        <begin position="45"/>
        <end position="63"/>
    </location>
</feature>
<dbReference type="InterPro" id="IPR011541">
    <property type="entry name" value="Ni/Co_transpt_high_affinity"/>
</dbReference>
<evidence type="ECO:0000256" key="5">
    <source>
        <dbReference type="ARBA" id="ARBA00022692"/>
    </source>
</evidence>
<dbReference type="GO" id="GO:0015099">
    <property type="term" value="F:nickel cation transmembrane transporter activity"/>
    <property type="evidence" value="ECO:0007669"/>
    <property type="project" value="UniProtKB-UniRule"/>
</dbReference>
<protein>
    <recommendedName>
        <fullName evidence="8">Nickel/cobalt efflux system</fullName>
    </recommendedName>
</protein>
<dbReference type="EMBL" id="AP031322">
    <property type="protein sequence ID" value="BFH72855.1"/>
    <property type="molecule type" value="Genomic_DNA"/>
</dbReference>
<evidence type="ECO:0000256" key="7">
    <source>
        <dbReference type="ARBA" id="ARBA00023136"/>
    </source>
</evidence>
<keyword evidence="6 8" id="KW-1133">Transmembrane helix</keyword>
<feature type="transmembrane region" description="Helical" evidence="8">
    <location>
        <begin position="233"/>
        <end position="255"/>
    </location>
</feature>
<dbReference type="NCBIfam" id="TIGR00802">
    <property type="entry name" value="nico"/>
    <property type="match status" value="1"/>
</dbReference>
<dbReference type="GO" id="GO:0012505">
    <property type="term" value="C:endomembrane system"/>
    <property type="evidence" value="ECO:0007669"/>
    <property type="project" value="UniProtKB-SubCell"/>
</dbReference>
<dbReference type="PANTHER" id="PTHR31611">
    <property type="entry name" value="HIGH-AFFINITY NICKEL TRANSPORT PROTEIN NIC1"/>
    <property type="match status" value="1"/>
</dbReference>